<feature type="transmembrane region" description="Helical" evidence="6">
    <location>
        <begin position="249"/>
        <end position="272"/>
    </location>
</feature>
<dbReference type="GO" id="GO:0005886">
    <property type="term" value="C:plasma membrane"/>
    <property type="evidence" value="ECO:0007669"/>
    <property type="project" value="UniProtKB-SubCell"/>
</dbReference>
<sequence length="300" mass="31668">MFGVLKQVLQRLYERVILGPVLDQAAQLGFYAVLALAPFLLVLTSLGALVPEASTVFELLGRARLFLPDEAYELIASVVKDLLERRSGNFLTFGLVVALWSASRAANSLRGTLNSQHGLVDGRPWLRQQAVAIGITVGGAVLLLVSAGVLLLGSNLTADLAGAVGVSETARGGIWSVIRWPVVGGCLTVLAAISFRTLPDIKSKFWPTVGGAVVTALIFIAATQILVFYAKLVSGFGPTYGALAGGVALLLWCWLSSIAFVVGGEVVATFPARPRKTTKMRVVTNVPAAESRSTHLSDAQ</sequence>
<dbReference type="Pfam" id="PF03631">
    <property type="entry name" value="Virul_fac_BrkB"/>
    <property type="match status" value="1"/>
</dbReference>
<reference evidence="7 8" key="1">
    <citation type="submission" date="2017-08" db="EMBL/GenBank/DDBJ databases">
        <title>Infants hospitalized years apart are colonized by the same room-sourced microbial strains.</title>
        <authorList>
            <person name="Brooks B."/>
            <person name="Olm M.R."/>
            <person name="Firek B.A."/>
            <person name="Baker R."/>
            <person name="Thomas B.C."/>
            <person name="Morowitz M.J."/>
            <person name="Banfield J.F."/>
        </authorList>
    </citation>
    <scope>NUCLEOTIDE SEQUENCE [LARGE SCALE GENOMIC DNA]</scope>
    <source>
        <strain evidence="7">S2_003_000_R2_14</strain>
    </source>
</reference>
<feature type="transmembrane region" description="Helical" evidence="6">
    <location>
        <begin position="205"/>
        <end position="229"/>
    </location>
</feature>
<dbReference type="Proteomes" id="UP000249061">
    <property type="component" value="Unassembled WGS sequence"/>
</dbReference>
<evidence type="ECO:0000256" key="1">
    <source>
        <dbReference type="ARBA" id="ARBA00004651"/>
    </source>
</evidence>
<comment type="caution">
    <text evidence="7">The sequence shown here is derived from an EMBL/GenBank/DDBJ whole genome shotgun (WGS) entry which is preliminary data.</text>
</comment>
<keyword evidence="3 6" id="KW-0812">Transmembrane</keyword>
<accession>A0A2W5TSM1</accession>
<evidence type="ECO:0000256" key="3">
    <source>
        <dbReference type="ARBA" id="ARBA00022692"/>
    </source>
</evidence>
<evidence type="ECO:0000256" key="4">
    <source>
        <dbReference type="ARBA" id="ARBA00022989"/>
    </source>
</evidence>
<feature type="transmembrane region" description="Helical" evidence="6">
    <location>
        <begin position="173"/>
        <end position="193"/>
    </location>
</feature>
<evidence type="ECO:0000256" key="5">
    <source>
        <dbReference type="ARBA" id="ARBA00023136"/>
    </source>
</evidence>
<dbReference type="PIRSF" id="PIRSF035875">
    <property type="entry name" value="RNase_BN"/>
    <property type="match status" value="1"/>
</dbReference>
<dbReference type="AlphaFoldDB" id="A0A2W5TSM1"/>
<evidence type="ECO:0000256" key="2">
    <source>
        <dbReference type="ARBA" id="ARBA00022475"/>
    </source>
</evidence>
<name>A0A2W5TSM1_9BACT</name>
<keyword evidence="2" id="KW-1003">Cell membrane</keyword>
<keyword evidence="4 6" id="KW-1133">Transmembrane helix</keyword>
<gene>
    <name evidence="7" type="ORF">DI536_02445</name>
</gene>
<feature type="transmembrane region" description="Helical" evidence="6">
    <location>
        <begin position="28"/>
        <end position="50"/>
    </location>
</feature>
<organism evidence="7 8">
    <name type="scientific">Archangium gephyra</name>
    <dbReference type="NCBI Taxonomy" id="48"/>
    <lineage>
        <taxon>Bacteria</taxon>
        <taxon>Pseudomonadati</taxon>
        <taxon>Myxococcota</taxon>
        <taxon>Myxococcia</taxon>
        <taxon>Myxococcales</taxon>
        <taxon>Cystobacterineae</taxon>
        <taxon>Archangiaceae</taxon>
        <taxon>Archangium</taxon>
    </lineage>
</organism>
<dbReference type="EMBL" id="QFQP01000001">
    <property type="protein sequence ID" value="PZR18759.1"/>
    <property type="molecule type" value="Genomic_DNA"/>
</dbReference>
<keyword evidence="5 6" id="KW-0472">Membrane</keyword>
<dbReference type="PANTHER" id="PTHR30213">
    <property type="entry name" value="INNER MEMBRANE PROTEIN YHJD"/>
    <property type="match status" value="1"/>
</dbReference>
<evidence type="ECO:0000256" key="6">
    <source>
        <dbReference type="SAM" id="Phobius"/>
    </source>
</evidence>
<comment type="subcellular location">
    <subcellularLocation>
        <location evidence="1">Cell membrane</location>
        <topology evidence="1">Multi-pass membrane protein</topology>
    </subcellularLocation>
</comment>
<dbReference type="PANTHER" id="PTHR30213:SF0">
    <property type="entry name" value="UPF0761 MEMBRANE PROTEIN YIHY"/>
    <property type="match status" value="1"/>
</dbReference>
<protein>
    <recommendedName>
        <fullName evidence="9">YihY/virulence factor BrkB family protein</fullName>
    </recommendedName>
</protein>
<evidence type="ECO:0008006" key="9">
    <source>
        <dbReference type="Google" id="ProtNLM"/>
    </source>
</evidence>
<evidence type="ECO:0000313" key="8">
    <source>
        <dbReference type="Proteomes" id="UP000249061"/>
    </source>
</evidence>
<dbReference type="InterPro" id="IPR017039">
    <property type="entry name" value="Virul_fac_BrkB"/>
</dbReference>
<evidence type="ECO:0000313" key="7">
    <source>
        <dbReference type="EMBL" id="PZR18759.1"/>
    </source>
</evidence>
<dbReference type="NCBIfam" id="TIGR00765">
    <property type="entry name" value="yihY_not_rbn"/>
    <property type="match status" value="1"/>
</dbReference>
<proteinExistence type="predicted"/>
<feature type="transmembrane region" description="Helical" evidence="6">
    <location>
        <begin position="130"/>
        <end position="153"/>
    </location>
</feature>